<evidence type="ECO:0000256" key="1">
    <source>
        <dbReference type="SAM" id="MobiDB-lite"/>
    </source>
</evidence>
<dbReference type="AlphaFoldDB" id="A0A8S1D5B4"/>
<comment type="caution">
    <text evidence="2">The sequence shown here is derived from an EMBL/GenBank/DDBJ whole genome shotgun (WGS) entry which is preliminary data.</text>
</comment>
<name>A0A8S1D5B4_9INSE</name>
<reference evidence="2 3" key="1">
    <citation type="submission" date="2020-04" db="EMBL/GenBank/DDBJ databases">
        <authorList>
            <person name="Alioto T."/>
            <person name="Alioto T."/>
            <person name="Gomez Garrido J."/>
        </authorList>
    </citation>
    <scope>NUCLEOTIDE SEQUENCE [LARGE SCALE GENOMIC DNA]</scope>
</reference>
<evidence type="ECO:0000313" key="2">
    <source>
        <dbReference type="EMBL" id="CAB3375629.1"/>
    </source>
</evidence>
<accession>A0A8S1D5B4</accession>
<feature type="region of interest" description="Disordered" evidence="1">
    <location>
        <begin position="276"/>
        <end position="298"/>
    </location>
</feature>
<dbReference type="Proteomes" id="UP000494165">
    <property type="component" value="Unassembled WGS sequence"/>
</dbReference>
<dbReference type="EMBL" id="CADEPI010000115">
    <property type="protein sequence ID" value="CAB3375629.1"/>
    <property type="molecule type" value="Genomic_DNA"/>
</dbReference>
<evidence type="ECO:0000313" key="3">
    <source>
        <dbReference type="Proteomes" id="UP000494165"/>
    </source>
</evidence>
<protein>
    <submittedName>
        <fullName evidence="2">Uncharacterized protein</fullName>
    </submittedName>
</protein>
<organism evidence="2 3">
    <name type="scientific">Cloeon dipterum</name>
    <dbReference type="NCBI Taxonomy" id="197152"/>
    <lineage>
        <taxon>Eukaryota</taxon>
        <taxon>Metazoa</taxon>
        <taxon>Ecdysozoa</taxon>
        <taxon>Arthropoda</taxon>
        <taxon>Hexapoda</taxon>
        <taxon>Insecta</taxon>
        <taxon>Pterygota</taxon>
        <taxon>Palaeoptera</taxon>
        <taxon>Ephemeroptera</taxon>
        <taxon>Pisciforma</taxon>
        <taxon>Baetidae</taxon>
        <taxon>Cloeon</taxon>
    </lineage>
</organism>
<sequence length="298" mass="34758">MLSHRFLIETSSSSVSFDRVCAIFLMLMVVAAHTLPTTTITTTTTTTERTHSRKYLKRRRLWWSNPCGLEDVFAHSTLPYLTSMDAHNFNVNETAMLVEIKNAQQQMNNVTATLAAPYPKFPLKRINYPWLPKEEKSIQGKQKVTTALTKFYKGLLKFSITIECLMEGDECSKFRQKHSLPYGIGIENGERMRNLQELKGQLRRMLCEVNRFLSTQLGVRRLPSSPSFKDINTQWFKEVNGTTQNTHDYVILKKYLEYLNKWVRTAKRLLVRVKQDMQKKQNKNSKIMEGRQQKKPQQ</sequence>
<gene>
    <name evidence="2" type="ORF">CLODIP_2_CD12786</name>
</gene>
<keyword evidence="3" id="KW-1185">Reference proteome</keyword>
<proteinExistence type="predicted"/>